<dbReference type="SUPFAM" id="SSF53474">
    <property type="entry name" value="alpha/beta-Hydrolases"/>
    <property type="match status" value="1"/>
</dbReference>
<dbReference type="InterPro" id="IPR000073">
    <property type="entry name" value="AB_hydrolase_1"/>
</dbReference>
<dbReference type="InParanoid" id="A0A2G5E9B9"/>
<evidence type="ECO:0000313" key="3">
    <source>
        <dbReference type="Proteomes" id="UP000230069"/>
    </source>
</evidence>
<dbReference type="Pfam" id="PF12697">
    <property type="entry name" value="Abhydrolase_6"/>
    <property type="match status" value="1"/>
</dbReference>
<dbReference type="AlphaFoldDB" id="A0A2G5E9B9"/>
<dbReference type="Gene3D" id="3.40.50.1820">
    <property type="entry name" value="alpha/beta hydrolase"/>
    <property type="match status" value="1"/>
</dbReference>
<keyword evidence="3" id="KW-1185">Reference proteome</keyword>
<dbReference type="PANTHER" id="PTHR10992">
    <property type="entry name" value="METHYLESTERASE FAMILY MEMBER"/>
    <property type="match status" value="1"/>
</dbReference>
<sequence>MEKAKSHFILVHGGCHGAWCWYKLATMLRATGYQVSIPDMASAGIDSKQVEELNSISEYSQPLINYMASLPTDEKVILVGHSFGGVSISLAMEKFPDKITVAVFVTAFMPGPDCILTTLLQQYYGRLDSQLDNKFFFHNGPNNPPTSFVFGNEFLASIVYQNCTPEDVTLGKMLVRPMFLLGDADIIKDVVVSKEKYGLVPRVYIISGEDKIIKQDFQEWMIEKNPTKDVNKIESADHMVMLSKPHELCTFLQEISETYS</sequence>
<dbReference type="EMBL" id="KZ305027">
    <property type="protein sequence ID" value="PIA52369.1"/>
    <property type="molecule type" value="Genomic_DNA"/>
</dbReference>
<dbReference type="InterPro" id="IPR029058">
    <property type="entry name" value="AB_hydrolase_fold"/>
</dbReference>
<accession>A0A2G5E9B9</accession>
<dbReference type="GO" id="GO:0080032">
    <property type="term" value="F:methyl jasmonate esterase activity"/>
    <property type="evidence" value="ECO:0007669"/>
    <property type="project" value="TreeGrafter"/>
</dbReference>
<dbReference type="STRING" id="218851.A0A2G5E9B9"/>
<evidence type="ECO:0000259" key="1">
    <source>
        <dbReference type="Pfam" id="PF12697"/>
    </source>
</evidence>
<dbReference type="GO" id="GO:0080031">
    <property type="term" value="F:methyl salicylate esterase activity"/>
    <property type="evidence" value="ECO:0007669"/>
    <property type="project" value="TreeGrafter"/>
</dbReference>
<gene>
    <name evidence="2" type="ORF">AQUCO_01000320v1</name>
</gene>
<dbReference type="GO" id="GO:0009694">
    <property type="term" value="P:jasmonic acid metabolic process"/>
    <property type="evidence" value="ECO:0007669"/>
    <property type="project" value="TreeGrafter"/>
</dbReference>
<dbReference type="OrthoDB" id="408373at2759"/>
<dbReference type="GO" id="GO:0009696">
    <property type="term" value="P:salicylic acid metabolic process"/>
    <property type="evidence" value="ECO:0007669"/>
    <property type="project" value="TreeGrafter"/>
</dbReference>
<organism evidence="2 3">
    <name type="scientific">Aquilegia coerulea</name>
    <name type="common">Rocky mountain columbine</name>
    <dbReference type="NCBI Taxonomy" id="218851"/>
    <lineage>
        <taxon>Eukaryota</taxon>
        <taxon>Viridiplantae</taxon>
        <taxon>Streptophyta</taxon>
        <taxon>Embryophyta</taxon>
        <taxon>Tracheophyta</taxon>
        <taxon>Spermatophyta</taxon>
        <taxon>Magnoliopsida</taxon>
        <taxon>Ranunculales</taxon>
        <taxon>Ranunculaceae</taxon>
        <taxon>Thalictroideae</taxon>
        <taxon>Aquilegia</taxon>
    </lineage>
</organism>
<evidence type="ECO:0000313" key="2">
    <source>
        <dbReference type="EMBL" id="PIA52369.1"/>
    </source>
</evidence>
<feature type="domain" description="AB hydrolase-1" evidence="1">
    <location>
        <begin position="9"/>
        <end position="248"/>
    </location>
</feature>
<dbReference type="FunFam" id="3.40.50.1820:FF:000051">
    <property type="entry name" value="(S)-hydroxynitrile lyase"/>
    <property type="match status" value="1"/>
</dbReference>
<dbReference type="InterPro" id="IPR045889">
    <property type="entry name" value="MES/HNL"/>
</dbReference>
<dbReference type="PANTHER" id="PTHR10992:SF1066">
    <property type="entry name" value="METHYL JASMONATE ESTERASE 1"/>
    <property type="match status" value="1"/>
</dbReference>
<dbReference type="Proteomes" id="UP000230069">
    <property type="component" value="Unassembled WGS sequence"/>
</dbReference>
<dbReference type="FunCoup" id="A0A2G5E9B9">
    <property type="interactions" value="15"/>
</dbReference>
<reference evidence="2 3" key="1">
    <citation type="submission" date="2017-09" db="EMBL/GenBank/DDBJ databases">
        <title>WGS assembly of Aquilegia coerulea Goldsmith.</title>
        <authorList>
            <person name="Hodges S."/>
            <person name="Kramer E."/>
            <person name="Nordborg M."/>
            <person name="Tomkins J."/>
            <person name="Borevitz J."/>
            <person name="Derieg N."/>
            <person name="Yan J."/>
            <person name="Mihaltcheva S."/>
            <person name="Hayes R.D."/>
            <person name="Rokhsar D."/>
        </authorList>
    </citation>
    <scope>NUCLEOTIDE SEQUENCE [LARGE SCALE GENOMIC DNA]</scope>
    <source>
        <strain evidence="3">cv. Goldsmith</strain>
    </source>
</reference>
<name>A0A2G5E9B9_AQUCA</name>
<protein>
    <recommendedName>
        <fullName evidence="1">AB hydrolase-1 domain-containing protein</fullName>
    </recommendedName>
</protein>
<proteinExistence type="predicted"/>
<dbReference type="GO" id="GO:0080030">
    <property type="term" value="F:methyl indole-3-acetate esterase activity"/>
    <property type="evidence" value="ECO:0007669"/>
    <property type="project" value="TreeGrafter"/>
</dbReference>